<dbReference type="SMART" id="SM00575">
    <property type="entry name" value="ZnF_PMZ"/>
    <property type="match status" value="1"/>
</dbReference>
<feature type="region of interest" description="Disordered" evidence="5">
    <location>
        <begin position="259"/>
        <end position="379"/>
    </location>
</feature>
<feature type="compositionally biased region" description="Polar residues" evidence="5">
    <location>
        <begin position="355"/>
        <end position="379"/>
    </location>
</feature>
<feature type="compositionally biased region" description="Low complexity" evidence="5">
    <location>
        <begin position="326"/>
        <end position="342"/>
    </location>
</feature>
<evidence type="ECO:0000256" key="2">
    <source>
        <dbReference type="ARBA" id="ARBA00022771"/>
    </source>
</evidence>
<protein>
    <recommendedName>
        <fullName evidence="6">SWIM-type domain-containing protein</fullName>
    </recommendedName>
</protein>
<dbReference type="AlphaFoldDB" id="A0A7J7N2W8"/>
<sequence length="379" mass="42476">MTAKCEHITNNFSESFNNWILKIRDKPLHKVLEKLNLMLMKLMFDRRQKAKDWEEKLLVPRAQTHFDKLKRQYGQYRIEGTKKGDGNTGQGITGQYVAIAVSGQRWRVNLRTHECDCHEWQVTGLSCVHVVSVIVSYRYSWANFVSEYHKMSSYVKTYKDAIYLVVNPSEWGQPQPPYFLPPPLVRELGRPRKERIHDPDEKMPHKRCGTCGCFGHNKTTCKGPPVVPTPRVVRTRQRQDTNTSRANFMINISLQVDAGGERDAGRTRSGGRTGRNTVGGRTSARGSGDRGKTRGRVSTGRNTVGGRTGARGGGHRGKTRGGGRTGRNTVGGRTGGENVRSRTGTREGRARGRTKQTFQASRQSEGVTQISTSQAPRHS</sequence>
<accession>A0A7J7N2W8</accession>
<keyword evidence="2 4" id="KW-0863">Zinc-finger</keyword>
<organism evidence="7 8">
    <name type="scientific">Kingdonia uniflora</name>
    <dbReference type="NCBI Taxonomy" id="39325"/>
    <lineage>
        <taxon>Eukaryota</taxon>
        <taxon>Viridiplantae</taxon>
        <taxon>Streptophyta</taxon>
        <taxon>Embryophyta</taxon>
        <taxon>Tracheophyta</taxon>
        <taxon>Spermatophyta</taxon>
        <taxon>Magnoliopsida</taxon>
        <taxon>Ranunculales</taxon>
        <taxon>Circaeasteraceae</taxon>
        <taxon>Kingdonia</taxon>
    </lineage>
</organism>
<dbReference type="PROSITE" id="PS50966">
    <property type="entry name" value="ZF_SWIM"/>
    <property type="match status" value="1"/>
</dbReference>
<gene>
    <name evidence="7" type="ORF">GIB67_009418</name>
</gene>
<evidence type="ECO:0000313" key="7">
    <source>
        <dbReference type="EMBL" id="KAF6161539.1"/>
    </source>
</evidence>
<keyword evidence="8" id="KW-1185">Reference proteome</keyword>
<dbReference type="Proteomes" id="UP000541444">
    <property type="component" value="Unassembled WGS sequence"/>
</dbReference>
<dbReference type="InterPro" id="IPR007527">
    <property type="entry name" value="Znf_SWIM"/>
</dbReference>
<keyword evidence="1" id="KW-0479">Metal-binding</keyword>
<evidence type="ECO:0000256" key="4">
    <source>
        <dbReference type="PROSITE-ProRule" id="PRU00325"/>
    </source>
</evidence>
<comment type="caution">
    <text evidence="7">The sequence shown here is derived from an EMBL/GenBank/DDBJ whole genome shotgun (WGS) entry which is preliminary data.</text>
</comment>
<evidence type="ECO:0000313" key="8">
    <source>
        <dbReference type="Proteomes" id="UP000541444"/>
    </source>
</evidence>
<dbReference type="EMBL" id="JACGCM010001129">
    <property type="protein sequence ID" value="KAF6161539.1"/>
    <property type="molecule type" value="Genomic_DNA"/>
</dbReference>
<dbReference type="InterPro" id="IPR006564">
    <property type="entry name" value="Znf_PMZ"/>
</dbReference>
<evidence type="ECO:0000256" key="3">
    <source>
        <dbReference type="ARBA" id="ARBA00022833"/>
    </source>
</evidence>
<feature type="compositionally biased region" description="Low complexity" evidence="5">
    <location>
        <begin position="296"/>
        <end position="305"/>
    </location>
</feature>
<name>A0A7J7N2W8_9MAGN</name>
<dbReference type="GO" id="GO:0008270">
    <property type="term" value="F:zinc ion binding"/>
    <property type="evidence" value="ECO:0007669"/>
    <property type="project" value="UniProtKB-KW"/>
</dbReference>
<keyword evidence="3" id="KW-0862">Zinc</keyword>
<evidence type="ECO:0000256" key="5">
    <source>
        <dbReference type="SAM" id="MobiDB-lite"/>
    </source>
</evidence>
<proteinExistence type="predicted"/>
<dbReference type="PANTHER" id="PTHR31973">
    <property type="entry name" value="POLYPROTEIN, PUTATIVE-RELATED"/>
    <property type="match status" value="1"/>
</dbReference>
<dbReference type="Pfam" id="PF04434">
    <property type="entry name" value="SWIM"/>
    <property type="match status" value="1"/>
</dbReference>
<reference evidence="7 8" key="1">
    <citation type="journal article" date="2020" name="IScience">
        <title>Genome Sequencing of the Endangered Kingdonia uniflora (Circaeasteraceae, Ranunculales) Reveals Potential Mechanisms of Evolutionary Specialization.</title>
        <authorList>
            <person name="Sun Y."/>
            <person name="Deng T."/>
            <person name="Zhang A."/>
            <person name="Moore M.J."/>
            <person name="Landis J.B."/>
            <person name="Lin N."/>
            <person name="Zhang H."/>
            <person name="Zhang X."/>
            <person name="Huang J."/>
            <person name="Zhang X."/>
            <person name="Sun H."/>
            <person name="Wang H."/>
        </authorList>
    </citation>
    <scope>NUCLEOTIDE SEQUENCE [LARGE SCALE GENOMIC DNA]</scope>
    <source>
        <strain evidence="7">TB1705</strain>
        <tissue evidence="7">Leaf</tissue>
    </source>
</reference>
<dbReference type="PANTHER" id="PTHR31973:SF187">
    <property type="entry name" value="MUTATOR TRANSPOSASE MUDRA PROTEIN"/>
    <property type="match status" value="1"/>
</dbReference>
<evidence type="ECO:0000259" key="6">
    <source>
        <dbReference type="PROSITE" id="PS50966"/>
    </source>
</evidence>
<feature type="domain" description="SWIM-type" evidence="6">
    <location>
        <begin position="106"/>
        <end position="138"/>
    </location>
</feature>
<dbReference type="OrthoDB" id="1415978at2759"/>
<evidence type="ECO:0000256" key="1">
    <source>
        <dbReference type="ARBA" id="ARBA00022723"/>
    </source>
</evidence>